<proteinExistence type="predicted"/>
<feature type="compositionally biased region" description="Basic and acidic residues" evidence="1">
    <location>
        <begin position="72"/>
        <end position="87"/>
    </location>
</feature>
<reference evidence="2" key="2">
    <citation type="submission" date="2025-09" db="UniProtKB">
        <authorList>
            <consortium name="Ensembl"/>
        </authorList>
    </citation>
    <scope>IDENTIFICATION</scope>
</reference>
<name>A0A8C6LDR8_NOTFU</name>
<sequence length="93" mass="10646">MAAVIVGRARKAVLVENCFTTLTHRRKGIKGKRLHQHVYGHGFISLILYLNRQIKGLCRCQANMPQPTGYGADDRKTNQKERQEPPRGLRLHQ</sequence>
<reference evidence="2" key="1">
    <citation type="submission" date="2025-08" db="UniProtKB">
        <authorList>
            <consortium name="Ensembl"/>
        </authorList>
    </citation>
    <scope>IDENTIFICATION</scope>
</reference>
<evidence type="ECO:0000313" key="2">
    <source>
        <dbReference type="Ensembl" id="ENSNFUP00015019603.1"/>
    </source>
</evidence>
<keyword evidence="3" id="KW-1185">Reference proteome</keyword>
<feature type="region of interest" description="Disordered" evidence="1">
    <location>
        <begin position="66"/>
        <end position="93"/>
    </location>
</feature>
<dbReference type="AlphaFoldDB" id="A0A8C6LDR8"/>
<dbReference type="Proteomes" id="UP000694548">
    <property type="component" value="Unassembled WGS sequence"/>
</dbReference>
<organism evidence="2 3">
    <name type="scientific">Nothobranchius furzeri</name>
    <name type="common">Turquoise killifish</name>
    <dbReference type="NCBI Taxonomy" id="105023"/>
    <lineage>
        <taxon>Eukaryota</taxon>
        <taxon>Metazoa</taxon>
        <taxon>Chordata</taxon>
        <taxon>Craniata</taxon>
        <taxon>Vertebrata</taxon>
        <taxon>Euteleostomi</taxon>
        <taxon>Actinopterygii</taxon>
        <taxon>Neopterygii</taxon>
        <taxon>Teleostei</taxon>
        <taxon>Neoteleostei</taxon>
        <taxon>Acanthomorphata</taxon>
        <taxon>Ovalentaria</taxon>
        <taxon>Atherinomorphae</taxon>
        <taxon>Cyprinodontiformes</taxon>
        <taxon>Nothobranchiidae</taxon>
        <taxon>Nothobranchius</taxon>
    </lineage>
</organism>
<accession>A0A8C6LDR8</accession>
<protein>
    <submittedName>
        <fullName evidence="2">Uncharacterized protein</fullName>
    </submittedName>
</protein>
<evidence type="ECO:0000313" key="3">
    <source>
        <dbReference type="Proteomes" id="UP000694548"/>
    </source>
</evidence>
<evidence type="ECO:0000256" key="1">
    <source>
        <dbReference type="SAM" id="MobiDB-lite"/>
    </source>
</evidence>
<dbReference type="Ensembl" id="ENSNFUT00015020521.1">
    <property type="protein sequence ID" value="ENSNFUP00015019603.1"/>
    <property type="gene ID" value="ENSNFUG00015009481.1"/>
</dbReference>